<name>A0A699L3Y0_TANCI</name>
<feature type="compositionally biased region" description="Low complexity" evidence="3">
    <location>
        <begin position="232"/>
        <end position="245"/>
    </location>
</feature>
<evidence type="ECO:0000259" key="5">
    <source>
        <dbReference type="Pfam" id="PF25597"/>
    </source>
</evidence>
<dbReference type="Pfam" id="PF07727">
    <property type="entry name" value="RVT_2"/>
    <property type="match status" value="1"/>
</dbReference>
<dbReference type="AlphaFoldDB" id="A0A699L3Y0"/>
<dbReference type="InterPro" id="IPR013103">
    <property type="entry name" value="RVT_2"/>
</dbReference>
<feature type="domain" description="Reverse transcriptase Ty1/copia-type" evidence="4">
    <location>
        <begin position="369"/>
        <end position="443"/>
    </location>
</feature>
<organism evidence="6">
    <name type="scientific">Tanacetum cinerariifolium</name>
    <name type="common">Dalmatian daisy</name>
    <name type="synonym">Chrysanthemum cinerariifolium</name>
    <dbReference type="NCBI Taxonomy" id="118510"/>
    <lineage>
        <taxon>Eukaryota</taxon>
        <taxon>Viridiplantae</taxon>
        <taxon>Streptophyta</taxon>
        <taxon>Embryophyta</taxon>
        <taxon>Tracheophyta</taxon>
        <taxon>Spermatophyta</taxon>
        <taxon>Magnoliopsida</taxon>
        <taxon>eudicotyledons</taxon>
        <taxon>Gunneridae</taxon>
        <taxon>Pentapetalae</taxon>
        <taxon>asterids</taxon>
        <taxon>campanulids</taxon>
        <taxon>Asterales</taxon>
        <taxon>Asteraceae</taxon>
        <taxon>Asteroideae</taxon>
        <taxon>Anthemideae</taxon>
        <taxon>Anthemidinae</taxon>
        <taxon>Tanacetum</taxon>
    </lineage>
</organism>
<gene>
    <name evidence="6" type="ORF">Tci_696439</name>
</gene>
<dbReference type="InterPro" id="IPR057670">
    <property type="entry name" value="SH3_retrovirus"/>
</dbReference>
<sequence length="461" mass="51886">FLKRITVLLQSLVIIIRSDNGTEFKNQVLKEYFDTTLVEAARTMLIFSRAPLFLWVEAIATACFTQNRSIIHRRFSKTPYELINGKKPDILFLYVFGALCYPKNDHKDIGKLGAKGDIGFFIGYSADSCAYRVYNLRTKKIMETMNVLFDELSAMAFKQRSSKPGLQSMNFGQISSGLDLTYAPSTITTQQPSEGELELLFEAMYDDYIGGQPSTTARIVPPAQEPQVRQSSTASTTIADTTPIPTNSSSYATNILISSQDVDELNLSAMIDGNTFVNPFANSSTSVAASSSHQNVDPSNMHTFYQPYPHEFQRTKDHPLEKVIGEPSRPVLIRNQLRSDGDMCMYALTVSSMEPKNIKEAMTDPAWIDSINKSRLVVRGYRQEEGIDFEESFTPVARMEAIRIFLAYAAHKSFTIFQMDVKTAFLHSLLKEDVKENPKKDKIGSKPNKNERRGETKKSKK</sequence>
<reference evidence="6" key="1">
    <citation type="journal article" date="2019" name="Sci. Rep.">
        <title>Draft genome of Tanacetum cinerariifolium, the natural source of mosquito coil.</title>
        <authorList>
            <person name="Yamashiro T."/>
            <person name="Shiraishi A."/>
            <person name="Satake H."/>
            <person name="Nakayama K."/>
        </authorList>
    </citation>
    <scope>NUCLEOTIDE SEQUENCE</scope>
</reference>
<proteinExistence type="predicted"/>
<evidence type="ECO:0000313" key="6">
    <source>
        <dbReference type="EMBL" id="GFB24468.1"/>
    </source>
</evidence>
<comment type="caution">
    <text evidence="6">The sequence shown here is derived from an EMBL/GenBank/DDBJ whole genome shotgun (WGS) entry which is preliminary data.</text>
</comment>
<dbReference type="EMBL" id="BKCJ010583948">
    <property type="protein sequence ID" value="GFB24468.1"/>
    <property type="molecule type" value="Genomic_DNA"/>
</dbReference>
<feature type="non-terminal residue" evidence="6">
    <location>
        <position position="1"/>
    </location>
</feature>
<evidence type="ECO:0000259" key="4">
    <source>
        <dbReference type="Pfam" id="PF07727"/>
    </source>
</evidence>
<accession>A0A699L3Y0</accession>
<dbReference type="InterPro" id="IPR012337">
    <property type="entry name" value="RNaseH-like_sf"/>
</dbReference>
<feature type="region of interest" description="Disordered" evidence="3">
    <location>
        <begin position="223"/>
        <end position="245"/>
    </location>
</feature>
<dbReference type="SUPFAM" id="SSF53098">
    <property type="entry name" value="Ribonuclease H-like"/>
    <property type="match status" value="1"/>
</dbReference>
<dbReference type="PANTHER" id="PTHR42648">
    <property type="entry name" value="TRANSPOSASE, PUTATIVE-RELATED"/>
    <property type="match status" value="1"/>
</dbReference>
<feature type="region of interest" description="Disordered" evidence="3">
    <location>
        <begin position="436"/>
        <end position="461"/>
    </location>
</feature>
<evidence type="ECO:0000256" key="1">
    <source>
        <dbReference type="ARBA" id="ARBA00022723"/>
    </source>
</evidence>
<feature type="domain" description="Retroviral polymerase SH3-like" evidence="5">
    <location>
        <begin position="99"/>
        <end position="158"/>
    </location>
</feature>
<keyword evidence="1" id="KW-0479">Metal-binding</keyword>
<dbReference type="GO" id="GO:0016787">
    <property type="term" value="F:hydrolase activity"/>
    <property type="evidence" value="ECO:0007669"/>
    <property type="project" value="UniProtKB-KW"/>
</dbReference>
<evidence type="ECO:0000256" key="3">
    <source>
        <dbReference type="SAM" id="MobiDB-lite"/>
    </source>
</evidence>
<dbReference type="GO" id="GO:0046872">
    <property type="term" value="F:metal ion binding"/>
    <property type="evidence" value="ECO:0007669"/>
    <property type="project" value="UniProtKB-KW"/>
</dbReference>
<dbReference type="PANTHER" id="PTHR42648:SF18">
    <property type="entry name" value="RETROTRANSPOSON, UNCLASSIFIED-LIKE PROTEIN"/>
    <property type="match status" value="1"/>
</dbReference>
<protein>
    <submittedName>
        <fullName evidence="6">Uncharacterized protein</fullName>
    </submittedName>
</protein>
<evidence type="ECO:0000256" key="2">
    <source>
        <dbReference type="ARBA" id="ARBA00022801"/>
    </source>
</evidence>
<keyword evidence="2" id="KW-0378">Hydrolase</keyword>
<dbReference type="Pfam" id="PF25597">
    <property type="entry name" value="SH3_retrovirus"/>
    <property type="match status" value="1"/>
</dbReference>
<dbReference type="InterPro" id="IPR039537">
    <property type="entry name" value="Retrotran_Ty1/copia-like"/>
</dbReference>